<gene>
    <name evidence="1" type="ordered locus">AZC_0044</name>
</gene>
<reference evidence="1 2" key="4">
    <citation type="journal article" date="2009" name="Appl. Environ. Microbiol.">
        <title>Comparative genome-wide transcriptional profiling of Azorhizobium caulinodans ORS571 grown under free-living and symbiotic conditions.</title>
        <authorList>
            <person name="Tsukada S."/>
            <person name="Aono T."/>
            <person name="Akiba N."/>
            <person name="Lee KB."/>
            <person name="Liu CT."/>
            <person name="Toyazaki H."/>
            <person name="Oyaizu H."/>
        </authorList>
    </citation>
    <scope>NUCLEOTIDE SEQUENCE [LARGE SCALE GENOMIC DNA]</scope>
    <source>
        <strain evidence="2">ATCC 43989 / DSM 5975 / JCM 20966 / LMG 6465 / NBRC 14845 / NCIMB 13405 / ORS 571</strain>
    </source>
</reference>
<sequence length="42" mass="4796">MLDLLDRIAQAREALQYLDHLGAHGGTFATHRTRAFSIRMKL</sequence>
<reference evidence="1 2" key="6">
    <citation type="journal article" date="2011" name="Appl. Environ. Microbiol.">
        <title>Involvement of the azorhizobial chromosome partition gene (parA) in the onset of bacteroid differentiation during Sesbania rostrata stem nodule development.</title>
        <authorList>
            <person name="Liu CT."/>
            <person name="Lee KB."/>
            <person name="Wang YS."/>
            <person name="Peng MH."/>
            <person name="Lee KT."/>
            <person name="Suzuki S."/>
            <person name="Suzuki T."/>
            <person name="Oyaizu H."/>
        </authorList>
    </citation>
    <scope>NUCLEOTIDE SEQUENCE [LARGE SCALE GENOMIC DNA]</scope>
    <source>
        <strain evidence="2">ATCC 43989 / DSM 5975 / JCM 20966 / LMG 6465 / NBRC 14845 / NCIMB 13405 / ORS 571</strain>
    </source>
</reference>
<proteinExistence type="predicted"/>
<evidence type="ECO:0000313" key="2">
    <source>
        <dbReference type="Proteomes" id="UP000000270"/>
    </source>
</evidence>
<reference evidence="1 2" key="1">
    <citation type="journal article" date="2007" name="Appl. Environ. Microbiol.">
        <title>Rhizobial factors required for stem nodule maturation and maintenance in Sesbania rostrata-Azorhizobium caulinodans ORS571 symbiosis.</title>
        <authorList>
            <person name="Suzuki S."/>
            <person name="Aono T."/>
            <person name="Lee KB."/>
            <person name="Suzuki T."/>
            <person name="Liu CT."/>
            <person name="Miwa H."/>
            <person name="Wakao S."/>
            <person name="Iki T."/>
            <person name="Oyaizu H."/>
        </authorList>
    </citation>
    <scope>NUCLEOTIDE SEQUENCE [LARGE SCALE GENOMIC DNA]</scope>
    <source>
        <strain evidence="2">ATCC 43989 / DSM 5975 / JCM 20966 / LMG 6465 / NBRC 14845 / NCIMB 13405 / ORS 571</strain>
    </source>
</reference>
<reference evidence="2" key="2">
    <citation type="submission" date="2007-04" db="EMBL/GenBank/DDBJ databases">
        <title>Complete genome sequence of the nitrogen-fixing bacterium Azorhizobium caulinodans ORS571.</title>
        <authorList>
            <person name="Lee K.B."/>
            <person name="Backer P.D."/>
            <person name="Aono T."/>
            <person name="Liu C.T."/>
            <person name="Suzuki S."/>
            <person name="Suzuki T."/>
            <person name="Kaneko T."/>
            <person name="Yamada M."/>
            <person name="Tabata S."/>
            <person name="Kupfer D.M."/>
            <person name="Najar F.Z."/>
            <person name="Wiley G.B."/>
            <person name="Roe B."/>
            <person name="Binnewies T."/>
            <person name="Ussery D."/>
            <person name="Vereecke D."/>
            <person name="Gevers D."/>
            <person name="Holsters M."/>
            <person name="Oyaizu H."/>
        </authorList>
    </citation>
    <scope>NUCLEOTIDE SEQUENCE [LARGE SCALE GENOMIC DNA]</scope>
    <source>
        <strain evidence="2">ATCC 43989 / DSM 5975 / JCM 20966 / LMG 6465 / NBRC 14845 / NCIMB 13405 / ORS 571</strain>
    </source>
</reference>
<evidence type="ECO:0000313" key="1">
    <source>
        <dbReference type="EMBL" id="BAF86042.1"/>
    </source>
</evidence>
<dbReference type="HOGENOM" id="CLU_3246606_0_0_5"/>
<keyword evidence="2" id="KW-1185">Reference proteome</keyword>
<reference evidence="1 2" key="5">
    <citation type="journal article" date="2010" name="Appl. Environ. Microbiol.">
        <title>phrR-like gene praR of Azorhizobium caulinodans ORS571 is essential for symbiosis with Sesbania rostrata and is involved in expression of reb genes.</title>
        <authorList>
            <person name="Akiba N."/>
            <person name="Aono T."/>
            <person name="Toyazaki H."/>
            <person name="Sato S."/>
            <person name="Oyaizu H."/>
        </authorList>
    </citation>
    <scope>NUCLEOTIDE SEQUENCE [LARGE SCALE GENOMIC DNA]</scope>
    <source>
        <strain evidence="2">ATCC 43989 / DSM 5975 / JCM 20966 / LMG 6465 / NBRC 14845 / NCIMB 13405 / ORS 571</strain>
    </source>
</reference>
<dbReference type="EMBL" id="AP009384">
    <property type="protein sequence ID" value="BAF86042.1"/>
    <property type="molecule type" value="Genomic_DNA"/>
</dbReference>
<dbReference type="KEGG" id="azc:AZC_0044"/>
<dbReference type="Proteomes" id="UP000000270">
    <property type="component" value="Chromosome"/>
</dbReference>
<protein>
    <submittedName>
        <fullName evidence="1">Uncharacterized protein</fullName>
    </submittedName>
</protein>
<organism evidence="1 2">
    <name type="scientific">Azorhizobium caulinodans (strain ATCC 43989 / DSM 5975 / JCM 20966 / LMG 6465 / NBRC 14845 / NCIMB 13405 / ORS 571)</name>
    <dbReference type="NCBI Taxonomy" id="438753"/>
    <lineage>
        <taxon>Bacteria</taxon>
        <taxon>Pseudomonadati</taxon>
        <taxon>Pseudomonadota</taxon>
        <taxon>Alphaproteobacteria</taxon>
        <taxon>Hyphomicrobiales</taxon>
        <taxon>Xanthobacteraceae</taxon>
        <taxon>Azorhizobium</taxon>
    </lineage>
</organism>
<name>A8IG59_AZOC5</name>
<accession>A8IG59</accession>
<dbReference type="AlphaFoldDB" id="A8IG59"/>
<reference evidence="1 2" key="3">
    <citation type="journal article" date="2008" name="BMC Genomics">
        <title>The genome of the versatile nitrogen fixer Azorhizobium caulinodans ORS571.</title>
        <authorList>
            <person name="Lee KB."/>
            <person name="Backer P.D."/>
            <person name="Aono T."/>
            <person name="Liu CT."/>
            <person name="Suzuki S."/>
            <person name="Suzuki T."/>
            <person name="Kaneko T."/>
            <person name="Yamada M."/>
            <person name="Tabata S."/>
            <person name="Kupfer D.M."/>
            <person name="Najar F.Z."/>
            <person name="Wiley G.B."/>
            <person name="Roe B."/>
            <person name="Binnewies T.T."/>
            <person name="Ussery D.W."/>
            <person name="D'Haeze W."/>
            <person name="Herder J.D."/>
            <person name="Gevers D."/>
            <person name="Vereecke D."/>
            <person name="Holsters M."/>
            <person name="Oyaizu H."/>
        </authorList>
    </citation>
    <scope>NUCLEOTIDE SEQUENCE [LARGE SCALE GENOMIC DNA]</scope>
    <source>
        <strain evidence="2">ATCC 43989 / DSM 5975 / JCM 20966 / LMG 6465 / NBRC 14845 / NCIMB 13405 / ORS 571</strain>
    </source>
</reference>